<evidence type="ECO:0000313" key="2">
    <source>
        <dbReference type="EMBL" id="GAA4972651.1"/>
    </source>
</evidence>
<organism evidence="2 3">
    <name type="scientific">Yinghuangia aomiensis</name>
    <dbReference type="NCBI Taxonomy" id="676205"/>
    <lineage>
        <taxon>Bacteria</taxon>
        <taxon>Bacillati</taxon>
        <taxon>Actinomycetota</taxon>
        <taxon>Actinomycetes</taxon>
        <taxon>Kitasatosporales</taxon>
        <taxon>Streptomycetaceae</taxon>
        <taxon>Yinghuangia</taxon>
    </lineage>
</organism>
<protein>
    <recommendedName>
        <fullName evidence="4">Lipoprotein</fullName>
    </recommendedName>
</protein>
<evidence type="ECO:0000313" key="3">
    <source>
        <dbReference type="Proteomes" id="UP001500466"/>
    </source>
</evidence>
<dbReference type="PROSITE" id="PS51257">
    <property type="entry name" value="PROKAR_LIPOPROTEIN"/>
    <property type="match status" value="1"/>
</dbReference>
<name>A0ABP9HKA6_9ACTN</name>
<reference evidence="3" key="1">
    <citation type="journal article" date="2019" name="Int. J. Syst. Evol. Microbiol.">
        <title>The Global Catalogue of Microorganisms (GCM) 10K type strain sequencing project: providing services to taxonomists for standard genome sequencing and annotation.</title>
        <authorList>
            <consortium name="The Broad Institute Genomics Platform"/>
            <consortium name="The Broad Institute Genome Sequencing Center for Infectious Disease"/>
            <person name="Wu L."/>
            <person name="Ma J."/>
        </authorList>
    </citation>
    <scope>NUCLEOTIDE SEQUENCE [LARGE SCALE GENOMIC DNA]</scope>
    <source>
        <strain evidence="3">JCM 17986</strain>
    </source>
</reference>
<evidence type="ECO:0000256" key="1">
    <source>
        <dbReference type="SAM" id="MobiDB-lite"/>
    </source>
</evidence>
<feature type="region of interest" description="Disordered" evidence="1">
    <location>
        <begin position="38"/>
        <end position="73"/>
    </location>
</feature>
<keyword evidence="3" id="KW-1185">Reference proteome</keyword>
<sequence length="280" mass="29193">MGARRAGGPVMRTVAVAVTGVALLTSCGRLQAKQHPFPEAVGQSSASPSTSATATPRGSASPVPTGSLPPDRLAELPADELLKRARKAAGSEPTVRVVAQFADEEGTIAYDLLVDLDTRDFQGTIALGSAHAEVRRIDGDAWIKGDKVFWTQSAKAPAATAEALSKKYVHVTESFAGWEDFVGIADVANPAMMLSDFRPKEKLSVRTVAGQQVVQVSGRSGPDTLTLSLSLSAGLLPVRMEDPEGSHMEWEYGRTVDVAAPPASATTEAPKGGGVHLPGA</sequence>
<comment type="caution">
    <text evidence="2">The sequence shown here is derived from an EMBL/GenBank/DDBJ whole genome shotgun (WGS) entry which is preliminary data.</text>
</comment>
<dbReference type="EMBL" id="BAABHS010000015">
    <property type="protein sequence ID" value="GAA4972651.1"/>
    <property type="molecule type" value="Genomic_DNA"/>
</dbReference>
<evidence type="ECO:0008006" key="4">
    <source>
        <dbReference type="Google" id="ProtNLM"/>
    </source>
</evidence>
<feature type="compositionally biased region" description="Low complexity" evidence="1">
    <location>
        <begin position="44"/>
        <end position="62"/>
    </location>
</feature>
<dbReference type="Proteomes" id="UP001500466">
    <property type="component" value="Unassembled WGS sequence"/>
</dbReference>
<gene>
    <name evidence="2" type="ORF">GCM10023205_43620</name>
</gene>
<accession>A0ABP9HKA6</accession>
<proteinExistence type="predicted"/>
<dbReference type="RefSeq" id="WP_345677279.1">
    <property type="nucleotide sequence ID" value="NZ_BAABHS010000015.1"/>
</dbReference>